<name>A0ABD6L4F5_PHOVU</name>
<gene>
    <name evidence="1" type="ORF">HKQ54_02350</name>
</gene>
<evidence type="ECO:0000313" key="1">
    <source>
        <dbReference type="EMBL" id="NMW35014.1"/>
    </source>
</evidence>
<dbReference type="RefSeq" id="WP_172772892.1">
    <property type="nucleotide sequence ID" value="NZ_JABDSH010000043.1"/>
</dbReference>
<organism evidence="1 2">
    <name type="scientific">Phocaeicola vulgatus</name>
    <name type="common">Bacteroides vulgatus</name>
    <dbReference type="NCBI Taxonomy" id="821"/>
    <lineage>
        <taxon>Bacteria</taxon>
        <taxon>Pseudomonadati</taxon>
        <taxon>Bacteroidota</taxon>
        <taxon>Bacteroidia</taxon>
        <taxon>Bacteroidales</taxon>
        <taxon>Bacteroidaceae</taxon>
        <taxon>Phocaeicola</taxon>
    </lineage>
</organism>
<dbReference type="EMBL" id="JABDSH010000043">
    <property type="protein sequence ID" value="NMW35014.1"/>
    <property type="molecule type" value="Genomic_DNA"/>
</dbReference>
<dbReference type="AlphaFoldDB" id="A0ABD6L4F5"/>
<proteinExistence type="predicted"/>
<accession>A0ABD6L4F5</accession>
<comment type="caution">
    <text evidence="1">The sequence shown here is derived from an EMBL/GenBank/DDBJ whole genome shotgun (WGS) entry which is preliminary data.</text>
</comment>
<reference evidence="1 2" key="1">
    <citation type="submission" date="2020-04" db="EMBL/GenBank/DDBJ databases">
        <title>A novel gut-associated lysogenic phage, Bacteroides phage BV01, alters the host transcriptome and bile acid metabolism in Bacteroides vulgatus.</title>
        <authorList>
            <person name="Campbell D.E."/>
            <person name="Ly L."/>
            <person name="Ridlon J.M."/>
            <person name="Hsiao A."/>
            <person name="Degnan P.H."/>
        </authorList>
    </citation>
    <scope>NUCLEOTIDE SEQUENCE [LARGE SCALE GENOMIC DNA]</scope>
    <source>
        <strain evidence="1 2">VPI-4506</strain>
    </source>
</reference>
<sequence length="50" mass="5819">MEKQFIHNGTEMNDGVYFDQNGSEVIVINGFEYSREEFDFLVDMCGDCNM</sequence>
<evidence type="ECO:0008006" key="3">
    <source>
        <dbReference type="Google" id="ProtNLM"/>
    </source>
</evidence>
<dbReference type="Proteomes" id="UP000555193">
    <property type="component" value="Unassembled WGS sequence"/>
</dbReference>
<evidence type="ECO:0000313" key="2">
    <source>
        <dbReference type="Proteomes" id="UP000555193"/>
    </source>
</evidence>
<protein>
    <recommendedName>
        <fullName evidence="3">Phage protein</fullName>
    </recommendedName>
</protein>